<dbReference type="PANTHER" id="PTHR43289">
    <property type="entry name" value="MITOGEN-ACTIVATED PROTEIN KINASE KINASE KINASE 20-RELATED"/>
    <property type="match status" value="1"/>
</dbReference>
<feature type="domain" description="Protein kinase" evidence="9">
    <location>
        <begin position="9"/>
        <end position="268"/>
    </location>
</feature>
<feature type="region of interest" description="Disordered" evidence="7">
    <location>
        <begin position="626"/>
        <end position="647"/>
    </location>
</feature>
<evidence type="ECO:0000259" key="9">
    <source>
        <dbReference type="PROSITE" id="PS50011"/>
    </source>
</evidence>
<evidence type="ECO:0000256" key="1">
    <source>
        <dbReference type="ARBA" id="ARBA00012513"/>
    </source>
</evidence>
<keyword evidence="8" id="KW-0472">Membrane</keyword>
<evidence type="ECO:0000256" key="5">
    <source>
        <dbReference type="ARBA" id="ARBA00022840"/>
    </source>
</evidence>
<dbReference type="PROSITE" id="PS00108">
    <property type="entry name" value="PROTEIN_KINASE_ST"/>
    <property type="match status" value="1"/>
</dbReference>
<sequence>MGIGTIGKYERLDVLGHGTSGVVYLAWDTLLRRQVALKEIRAAAPEMERVLEEARVLDRLRHPNIVAVHSVDQENGAVLIDMELVRGQNLADLLREQNGAPLPWREAVRITLAVLDALQYAHERRILHRDVKPANILVGKDGVVKLTDFGLAEALGSASVAGGGGTYPYMAPEDFAEEESSDYRSDLWAVGIALYEMLTGRRPFAVSRPKDPFAWKRVIEAEEPTPVSVLRPEVPGALDGILARALAKSKADRFASAGTFADALRTFLAGTATAPVPPGHAAPASPRADAAAAEALAAAGAASVAAPFVFAGGAVAAHTLDELRLAAVRHWDEARRALLDGRIERWLRRAGEVHIAGLAAELTARRGDDADALLREFVERSAPENPSPQERAREAQISEALAAAWPRGQTTAAGRGGPEERFRARGPYPPEPAAAQDTGTIIAPVAAARVVDGSFAAAAAAPAAVSEKPRRVSSWWFWPLLVCCLAPPAAALWGRMFRPQGAEAGLLAAWVAAGFFAAMLLLVGIGAGVPITARVVCLLPLAGGLVAAGALTSSLLAGELSLDTLIATAGAAALLLTVLLVESATVTRSWRLWFKGDICGYTTYRSSCFGGAAAGRRRQLHCPVHPYPGPAGKDLRQRSRASGAGGP</sequence>
<dbReference type="Pfam" id="PF00069">
    <property type="entry name" value="Pkinase"/>
    <property type="match status" value="1"/>
</dbReference>
<dbReference type="GO" id="GO:0005524">
    <property type="term" value="F:ATP binding"/>
    <property type="evidence" value="ECO:0007669"/>
    <property type="project" value="UniProtKB-UniRule"/>
</dbReference>
<evidence type="ECO:0000256" key="2">
    <source>
        <dbReference type="ARBA" id="ARBA00022679"/>
    </source>
</evidence>
<keyword evidence="2" id="KW-0808">Transferase</keyword>
<feature type="transmembrane region" description="Helical" evidence="8">
    <location>
        <begin position="475"/>
        <end position="494"/>
    </location>
</feature>
<dbReference type="AlphaFoldDB" id="A0A6J4HHR5"/>
<dbReference type="SMART" id="SM00220">
    <property type="entry name" value="S_TKc"/>
    <property type="match status" value="1"/>
</dbReference>
<dbReference type="SUPFAM" id="SSF56112">
    <property type="entry name" value="Protein kinase-like (PK-like)"/>
    <property type="match status" value="1"/>
</dbReference>
<dbReference type="EMBL" id="CADCTO010000080">
    <property type="protein sequence ID" value="CAA9223536.1"/>
    <property type="molecule type" value="Genomic_DNA"/>
</dbReference>
<dbReference type="PROSITE" id="PS50011">
    <property type="entry name" value="PROTEIN_KINASE_DOM"/>
    <property type="match status" value="1"/>
</dbReference>
<keyword evidence="8" id="KW-0812">Transmembrane</keyword>
<name>A0A6J4HHR5_9BACT</name>
<keyword evidence="4" id="KW-0418">Kinase</keyword>
<dbReference type="CDD" id="cd14014">
    <property type="entry name" value="STKc_PknB_like"/>
    <property type="match status" value="1"/>
</dbReference>
<keyword evidence="5 6" id="KW-0067">ATP-binding</keyword>
<feature type="transmembrane region" description="Helical" evidence="8">
    <location>
        <begin position="531"/>
        <end position="552"/>
    </location>
</feature>
<feature type="binding site" evidence="6">
    <location>
        <position position="38"/>
    </location>
    <ligand>
        <name>ATP</name>
        <dbReference type="ChEBI" id="CHEBI:30616"/>
    </ligand>
</feature>
<dbReference type="EC" id="2.7.11.1" evidence="1"/>
<dbReference type="InterPro" id="IPR000719">
    <property type="entry name" value="Prot_kinase_dom"/>
</dbReference>
<dbReference type="PROSITE" id="PS00107">
    <property type="entry name" value="PROTEIN_KINASE_ATP"/>
    <property type="match status" value="1"/>
</dbReference>
<dbReference type="Gene3D" id="1.10.510.10">
    <property type="entry name" value="Transferase(Phosphotransferase) domain 1"/>
    <property type="match status" value="1"/>
</dbReference>
<evidence type="ECO:0000256" key="7">
    <source>
        <dbReference type="SAM" id="MobiDB-lite"/>
    </source>
</evidence>
<keyword evidence="3 6" id="KW-0547">Nucleotide-binding</keyword>
<reference evidence="10" key="1">
    <citation type="submission" date="2020-02" db="EMBL/GenBank/DDBJ databases">
        <authorList>
            <person name="Meier V. D."/>
        </authorList>
    </citation>
    <scope>NUCLEOTIDE SEQUENCE</scope>
    <source>
        <strain evidence="10">AVDCRST_MAG63</strain>
    </source>
</reference>
<dbReference type="GO" id="GO:0004674">
    <property type="term" value="F:protein serine/threonine kinase activity"/>
    <property type="evidence" value="ECO:0007669"/>
    <property type="project" value="UniProtKB-EC"/>
</dbReference>
<feature type="transmembrane region" description="Helical" evidence="8">
    <location>
        <begin position="506"/>
        <end position="525"/>
    </location>
</feature>
<feature type="transmembrane region" description="Helical" evidence="8">
    <location>
        <begin position="564"/>
        <end position="581"/>
    </location>
</feature>
<evidence type="ECO:0000256" key="6">
    <source>
        <dbReference type="PROSITE-ProRule" id="PRU10141"/>
    </source>
</evidence>
<evidence type="ECO:0000256" key="3">
    <source>
        <dbReference type="ARBA" id="ARBA00022741"/>
    </source>
</evidence>
<dbReference type="PANTHER" id="PTHR43289:SF6">
    <property type="entry name" value="SERINE_THREONINE-PROTEIN KINASE NEKL-3"/>
    <property type="match status" value="1"/>
</dbReference>
<dbReference type="InterPro" id="IPR011009">
    <property type="entry name" value="Kinase-like_dom_sf"/>
</dbReference>
<accession>A0A6J4HHR5</accession>
<evidence type="ECO:0000256" key="8">
    <source>
        <dbReference type="SAM" id="Phobius"/>
    </source>
</evidence>
<organism evidence="10">
    <name type="scientific">uncultured Armatimonadetes bacterium</name>
    <dbReference type="NCBI Taxonomy" id="157466"/>
    <lineage>
        <taxon>Bacteria</taxon>
        <taxon>Bacillati</taxon>
        <taxon>Armatimonadota</taxon>
        <taxon>environmental samples</taxon>
    </lineage>
</organism>
<evidence type="ECO:0000256" key="4">
    <source>
        <dbReference type="ARBA" id="ARBA00022777"/>
    </source>
</evidence>
<dbReference type="InterPro" id="IPR008271">
    <property type="entry name" value="Ser/Thr_kinase_AS"/>
</dbReference>
<protein>
    <recommendedName>
        <fullName evidence="1">non-specific serine/threonine protein kinase</fullName>
        <ecNumber evidence="1">2.7.11.1</ecNumber>
    </recommendedName>
</protein>
<dbReference type="InterPro" id="IPR017441">
    <property type="entry name" value="Protein_kinase_ATP_BS"/>
</dbReference>
<proteinExistence type="predicted"/>
<keyword evidence="8" id="KW-1133">Transmembrane helix</keyword>
<evidence type="ECO:0000313" key="10">
    <source>
        <dbReference type="EMBL" id="CAA9223536.1"/>
    </source>
</evidence>
<gene>
    <name evidence="10" type="ORF">AVDCRST_MAG63-627</name>
</gene>